<evidence type="ECO:0000313" key="1">
    <source>
        <dbReference type="EMBL" id="KAJ2891328.1"/>
    </source>
</evidence>
<feature type="non-terminal residue" evidence="1">
    <location>
        <position position="839"/>
    </location>
</feature>
<dbReference type="EMBL" id="JANBVB010001019">
    <property type="protein sequence ID" value="KAJ2891328.1"/>
    <property type="molecule type" value="Genomic_DNA"/>
</dbReference>
<proteinExistence type="predicted"/>
<dbReference type="Proteomes" id="UP001139981">
    <property type="component" value="Unassembled WGS sequence"/>
</dbReference>
<comment type="caution">
    <text evidence="1">The sequence shown here is derived from an EMBL/GenBank/DDBJ whole genome shotgun (WGS) entry which is preliminary data.</text>
</comment>
<reference evidence="1" key="1">
    <citation type="submission" date="2022-07" db="EMBL/GenBank/DDBJ databases">
        <title>Phylogenomic reconstructions and comparative analyses of Kickxellomycotina fungi.</title>
        <authorList>
            <person name="Reynolds N.K."/>
            <person name="Stajich J.E."/>
            <person name="Barry K."/>
            <person name="Grigoriev I.V."/>
            <person name="Crous P."/>
            <person name="Smith M.E."/>
        </authorList>
    </citation>
    <scope>NUCLEOTIDE SEQUENCE</scope>
    <source>
        <strain evidence="1">CBS 190363</strain>
    </source>
</reference>
<evidence type="ECO:0000313" key="2">
    <source>
        <dbReference type="Proteomes" id="UP001139981"/>
    </source>
</evidence>
<accession>A0ACC1LZR2</accession>
<organism evidence="1 2">
    <name type="scientific">Coemansia aciculifera</name>
    <dbReference type="NCBI Taxonomy" id="417176"/>
    <lineage>
        <taxon>Eukaryota</taxon>
        <taxon>Fungi</taxon>
        <taxon>Fungi incertae sedis</taxon>
        <taxon>Zoopagomycota</taxon>
        <taxon>Kickxellomycotina</taxon>
        <taxon>Kickxellomycetes</taxon>
        <taxon>Kickxellales</taxon>
        <taxon>Kickxellaceae</taxon>
        <taxon>Coemansia</taxon>
    </lineage>
</organism>
<protein>
    <submittedName>
        <fullName evidence="1">Glycerophosphocholine phosphodiesterase</fullName>
        <ecNumber evidence="1">3.1.4.46</ecNumber>
    </submittedName>
</protein>
<keyword evidence="1" id="KW-0378">Hydrolase</keyword>
<gene>
    <name evidence="1" type="primary">GDE1_2</name>
    <name evidence="1" type="ORF">IWW38_003665</name>
</gene>
<sequence>MKVLDLATVPARVRQILSVIEDIESRIQSLIRYGWLIEREWNMYVATPASAPNAEALSSSRKGTRSGIFSSTHLRCLDTWHAVLTDAITRARERLADPDHSQQRSRSDVAQHWDAKGIVYSPNPTHWSAEYVLEKARNERAKKRKLDVWLDAVPQIAHTRPGHKLCTQLTDLRRRNPLHYAAQSAADLLWLKRLNYLDIQDIRQKQVAARSPSLAAVDLLGDTPLSISARSGNVGAVKYIIDESNVDTTSGALVDAALVASAEGQLECLAPILGRLSAHPEGVASALSMAMFYGFNHLFDMLCVAQASSETAVVLPCAANDVLAELEQTMQRTGGSTMFHLAVLNGKPEMVKCAQRQQVFSSLVFDPHTKNGTQLTPLDIANFFGHRACADVLLTTYPALHPPLATTMDPVDAVLIGSQPVLAQKSLDTPPDTYAVLVSVGSNDLRQHQRAPPLVLNMEAVYDMLADVGMPRCTHLLLRIDSDEGVEVNNANGWVADVMSLTNDPSMAAHTWLPPAHFHTAHPERFVLKLDLLALVDQALLPSASEYKIVAQAALALPQTHVPSFSERMPGRFAPVCSSGANYLHATFMSVTSSDIVAEVNLEVVVATPYAPKQWESVALVDACASLSLSPSSTASGSSSTSDGSTFVNGDAHSSSSSSDTMVVAATLSNGNESQSVAATTSWRRPGETLVYGHRGSGMNFAPIVTPRRLQLGENTVLSMQKAVLDGAAAVEFDVQMTRDMVPVVYHDWIVAETNLEIPVSALTLTQFMACNPLNRPGRLVRSRSRDCLKPAVVETVVAGHECRPIHVANSESTVQAPFATLEDLFEQLPASVGFDIEV</sequence>
<dbReference type="EC" id="3.1.4.46" evidence="1"/>
<name>A0ACC1LZR2_9FUNG</name>
<keyword evidence="2" id="KW-1185">Reference proteome</keyword>